<evidence type="ECO:0000313" key="5">
    <source>
        <dbReference type="Proteomes" id="UP000051291"/>
    </source>
</evidence>
<keyword evidence="2" id="KW-0178">Competence</keyword>
<keyword evidence="3" id="KW-0472">Membrane</keyword>
<keyword evidence="3" id="KW-1133">Transmembrane helix</keyword>
<keyword evidence="5" id="KW-1185">Reference proteome</keyword>
<dbReference type="Pfam" id="PF15980">
    <property type="entry name" value="ComGF"/>
    <property type="match status" value="1"/>
</dbReference>
<accession>A0A0R1ZFP2</accession>
<dbReference type="GO" id="GO:0009986">
    <property type="term" value="C:cell surface"/>
    <property type="evidence" value="ECO:0007669"/>
    <property type="project" value="UniProtKB-SubCell"/>
</dbReference>
<proteinExistence type="predicted"/>
<protein>
    <recommendedName>
        <fullName evidence="6">Competence protein ComGF</fullName>
    </recommendedName>
</protein>
<dbReference type="STRING" id="1423820.FC64_GL000137"/>
<evidence type="ECO:0000313" key="4">
    <source>
        <dbReference type="EMBL" id="KRM52994.1"/>
    </source>
</evidence>
<feature type="transmembrane region" description="Helical" evidence="3">
    <location>
        <begin position="12"/>
        <end position="35"/>
    </location>
</feature>
<dbReference type="InterPro" id="IPR016977">
    <property type="entry name" value="ComGF"/>
</dbReference>
<evidence type="ECO:0008006" key="6">
    <source>
        <dbReference type="Google" id="ProtNLM"/>
    </source>
</evidence>
<organism evidence="4 5">
    <name type="scientific">Ligilactobacillus araffinosus DSM 20653</name>
    <dbReference type="NCBI Taxonomy" id="1423820"/>
    <lineage>
        <taxon>Bacteria</taxon>
        <taxon>Bacillati</taxon>
        <taxon>Bacillota</taxon>
        <taxon>Bacilli</taxon>
        <taxon>Lactobacillales</taxon>
        <taxon>Lactobacillaceae</taxon>
        <taxon>Ligilactobacillus</taxon>
    </lineage>
</organism>
<name>A0A0R1ZFP2_9LACO</name>
<evidence type="ECO:0000256" key="3">
    <source>
        <dbReference type="SAM" id="Phobius"/>
    </source>
</evidence>
<dbReference type="AlphaFoldDB" id="A0A0R1ZFP2"/>
<dbReference type="Pfam" id="PF07963">
    <property type="entry name" value="N_methyl"/>
    <property type="match status" value="1"/>
</dbReference>
<dbReference type="NCBIfam" id="TIGR02532">
    <property type="entry name" value="IV_pilin_GFxxxE"/>
    <property type="match status" value="1"/>
</dbReference>
<dbReference type="PATRIC" id="fig|1423820.4.peg.140"/>
<sequence length="149" mass="17572">MLKNRIKAFSLVEVIIALIISSLGLLLINGGIYGIHRQLNSNSGSKERIQWEKLVSTLESEQMRFQWKGNQKDGLPLLYCQTQRNDYLLKKNRRNLILQGTNGQGFMPLMMNIDGFRYHYSEPFLEIWVKVHGHQYYRKIVMQRENNEK</sequence>
<reference evidence="4 5" key="1">
    <citation type="journal article" date="2015" name="Genome Announc.">
        <title>Expanding the biotechnology potential of lactobacilli through comparative genomics of 213 strains and associated genera.</title>
        <authorList>
            <person name="Sun Z."/>
            <person name="Harris H.M."/>
            <person name="McCann A."/>
            <person name="Guo C."/>
            <person name="Argimon S."/>
            <person name="Zhang W."/>
            <person name="Yang X."/>
            <person name="Jeffery I.B."/>
            <person name="Cooney J.C."/>
            <person name="Kagawa T.F."/>
            <person name="Liu W."/>
            <person name="Song Y."/>
            <person name="Salvetti E."/>
            <person name="Wrobel A."/>
            <person name="Rasinkangas P."/>
            <person name="Parkhill J."/>
            <person name="Rea M.C."/>
            <person name="O'Sullivan O."/>
            <person name="Ritari J."/>
            <person name="Douillard F.P."/>
            <person name="Paul Ross R."/>
            <person name="Yang R."/>
            <person name="Briner A.E."/>
            <person name="Felis G.E."/>
            <person name="de Vos W.M."/>
            <person name="Barrangou R."/>
            <person name="Klaenhammer T.R."/>
            <person name="Caufield P.W."/>
            <person name="Cui Y."/>
            <person name="Zhang H."/>
            <person name="O'Toole P.W."/>
        </authorList>
    </citation>
    <scope>NUCLEOTIDE SEQUENCE [LARGE SCALE GENOMIC DNA]</scope>
    <source>
        <strain evidence="4 5">DSM 20653</strain>
    </source>
</reference>
<keyword evidence="3" id="KW-0812">Transmembrane</keyword>
<comment type="subcellular location">
    <subcellularLocation>
        <location evidence="1">Cell surface</location>
    </subcellularLocation>
</comment>
<gene>
    <name evidence="4" type="ORF">FC64_GL000137</name>
</gene>
<evidence type="ECO:0000256" key="1">
    <source>
        <dbReference type="ARBA" id="ARBA00004241"/>
    </source>
</evidence>
<dbReference type="EMBL" id="AYYZ01000011">
    <property type="protein sequence ID" value="KRM52994.1"/>
    <property type="molecule type" value="Genomic_DNA"/>
</dbReference>
<dbReference type="InterPro" id="IPR012902">
    <property type="entry name" value="N_methyl_site"/>
</dbReference>
<dbReference type="GO" id="GO:0030420">
    <property type="term" value="P:establishment of competence for transformation"/>
    <property type="evidence" value="ECO:0007669"/>
    <property type="project" value="UniProtKB-KW"/>
</dbReference>
<dbReference type="Proteomes" id="UP000051291">
    <property type="component" value="Unassembled WGS sequence"/>
</dbReference>
<comment type="caution">
    <text evidence="4">The sequence shown here is derived from an EMBL/GenBank/DDBJ whole genome shotgun (WGS) entry which is preliminary data.</text>
</comment>
<evidence type="ECO:0000256" key="2">
    <source>
        <dbReference type="ARBA" id="ARBA00023287"/>
    </source>
</evidence>
<dbReference type="RefSeq" id="WP_057906305.1">
    <property type="nucleotide sequence ID" value="NZ_AYYZ01000011.1"/>
</dbReference>